<proteinExistence type="inferred from homology"/>
<protein>
    <submittedName>
        <fullName evidence="5">Ribokinase</fullName>
    </submittedName>
</protein>
<dbReference type="Pfam" id="PF00294">
    <property type="entry name" value="PfkB"/>
    <property type="match status" value="1"/>
</dbReference>
<sequence length="311" mass="34508">MSKIVYIVGELNPDVILSGPDVKPEPNKEKLIEHFELTLGSSSAITACVLARLGVDVRFVSIVGNDEYGRFCVERLNQYGVNTNSVMFTDQEKTGVTFSLSTPRDRSLLTYMGTIPMVEPSLIPLGEIVREADHLHFGSFFLQERMKLHWLDLFRQVREQGITTSFDTGYDPHERWNREIIEPLLAQTDYFVPSETEAEHIFGTSDPVSLLDRLPEKRGLVALKRGSEGASLLDSADNWIHASPFRVEPIDTTGAGDSFNAGFLYAVLHGATPQERLRFASACGAMATLRIGGVNGAPSADEVREFILKQC</sequence>
<keyword evidence="2" id="KW-0808">Transferase</keyword>
<dbReference type="SUPFAM" id="SSF53613">
    <property type="entry name" value="Ribokinase-like"/>
    <property type="match status" value="1"/>
</dbReference>
<name>A0A3T1CZZ6_9BACL</name>
<gene>
    <name evidence="5" type="ORF">KCTCHS21_08190</name>
</gene>
<evidence type="ECO:0000313" key="5">
    <source>
        <dbReference type="EMBL" id="BBI31420.1"/>
    </source>
</evidence>
<evidence type="ECO:0000256" key="2">
    <source>
        <dbReference type="ARBA" id="ARBA00022679"/>
    </source>
</evidence>
<evidence type="ECO:0000256" key="3">
    <source>
        <dbReference type="ARBA" id="ARBA00022777"/>
    </source>
</evidence>
<dbReference type="OrthoDB" id="9813569at2"/>
<dbReference type="InterPro" id="IPR029056">
    <property type="entry name" value="Ribokinase-like"/>
</dbReference>
<comment type="similarity">
    <text evidence="1">Belongs to the carbohydrate kinase PfkB family.</text>
</comment>
<dbReference type="EMBL" id="AP019400">
    <property type="protein sequence ID" value="BBI31420.1"/>
    <property type="molecule type" value="Genomic_DNA"/>
</dbReference>
<dbReference type="Proteomes" id="UP000289856">
    <property type="component" value="Chromosome"/>
</dbReference>
<dbReference type="GO" id="GO:0016301">
    <property type="term" value="F:kinase activity"/>
    <property type="evidence" value="ECO:0007669"/>
    <property type="project" value="UniProtKB-KW"/>
</dbReference>
<dbReference type="PROSITE" id="PS00584">
    <property type="entry name" value="PFKB_KINASES_2"/>
    <property type="match status" value="1"/>
</dbReference>
<keyword evidence="3 5" id="KW-0418">Kinase</keyword>
<evidence type="ECO:0000259" key="4">
    <source>
        <dbReference type="Pfam" id="PF00294"/>
    </source>
</evidence>
<dbReference type="AlphaFoldDB" id="A0A3T1CZZ6"/>
<keyword evidence="6" id="KW-1185">Reference proteome</keyword>
<dbReference type="PANTHER" id="PTHR43085">
    <property type="entry name" value="HEXOKINASE FAMILY MEMBER"/>
    <property type="match status" value="1"/>
</dbReference>
<organism evidence="5 6">
    <name type="scientific">Cohnella abietis</name>
    <dbReference type="NCBI Taxonomy" id="2507935"/>
    <lineage>
        <taxon>Bacteria</taxon>
        <taxon>Bacillati</taxon>
        <taxon>Bacillota</taxon>
        <taxon>Bacilli</taxon>
        <taxon>Bacillales</taxon>
        <taxon>Paenibacillaceae</taxon>
        <taxon>Cohnella</taxon>
    </lineage>
</organism>
<dbReference type="CDD" id="cd01166">
    <property type="entry name" value="KdgK"/>
    <property type="match status" value="1"/>
</dbReference>
<evidence type="ECO:0000256" key="1">
    <source>
        <dbReference type="ARBA" id="ARBA00010688"/>
    </source>
</evidence>
<dbReference type="KEGG" id="cohn:KCTCHS21_08190"/>
<accession>A0A3T1CZZ6</accession>
<dbReference type="InterPro" id="IPR050306">
    <property type="entry name" value="PfkB_Carbo_kinase"/>
</dbReference>
<reference evidence="5 6" key="1">
    <citation type="submission" date="2019-01" db="EMBL/GenBank/DDBJ databases">
        <title>Complete genome sequence of Cohnella hallensis HS21 isolated from Korean fir (Abies koreana) rhizospheric soil.</title>
        <authorList>
            <person name="Jiang L."/>
            <person name="Kang S.W."/>
            <person name="Kim S."/>
            <person name="Jung J."/>
            <person name="Kim C.Y."/>
            <person name="Kim D.H."/>
            <person name="Kim S.W."/>
            <person name="Lee J."/>
        </authorList>
    </citation>
    <scope>NUCLEOTIDE SEQUENCE [LARGE SCALE GENOMIC DNA]</scope>
    <source>
        <strain evidence="5 6">HS21</strain>
    </source>
</reference>
<dbReference type="InterPro" id="IPR011611">
    <property type="entry name" value="PfkB_dom"/>
</dbReference>
<dbReference type="Gene3D" id="3.40.1190.20">
    <property type="match status" value="1"/>
</dbReference>
<dbReference type="PANTHER" id="PTHR43085:SF57">
    <property type="entry name" value="CARBOHYDRATE KINASE PFKB DOMAIN-CONTAINING PROTEIN"/>
    <property type="match status" value="1"/>
</dbReference>
<dbReference type="InterPro" id="IPR002173">
    <property type="entry name" value="Carboh/pur_kinase_PfkB_CS"/>
</dbReference>
<evidence type="ECO:0000313" key="6">
    <source>
        <dbReference type="Proteomes" id="UP000289856"/>
    </source>
</evidence>
<dbReference type="RefSeq" id="WP_130605256.1">
    <property type="nucleotide sequence ID" value="NZ_AP019400.1"/>
</dbReference>
<feature type="domain" description="Carbohydrate kinase PfkB" evidence="4">
    <location>
        <begin position="7"/>
        <end position="298"/>
    </location>
</feature>